<protein>
    <submittedName>
        <fullName evidence="2">Uncharacterized protein</fullName>
    </submittedName>
</protein>
<name>A0A8H5D8B3_9AGAR</name>
<evidence type="ECO:0000313" key="3">
    <source>
        <dbReference type="Proteomes" id="UP000518752"/>
    </source>
</evidence>
<accession>A0A8H5D8B3</accession>
<organism evidence="2 3">
    <name type="scientific">Collybiopsis confluens</name>
    <dbReference type="NCBI Taxonomy" id="2823264"/>
    <lineage>
        <taxon>Eukaryota</taxon>
        <taxon>Fungi</taxon>
        <taxon>Dikarya</taxon>
        <taxon>Basidiomycota</taxon>
        <taxon>Agaricomycotina</taxon>
        <taxon>Agaricomycetes</taxon>
        <taxon>Agaricomycetidae</taxon>
        <taxon>Agaricales</taxon>
        <taxon>Marasmiineae</taxon>
        <taxon>Omphalotaceae</taxon>
        <taxon>Collybiopsis</taxon>
    </lineage>
</organism>
<dbReference type="Proteomes" id="UP000518752">
    <property type="component" value="Unassembled WGS sequence"/>
</dbReference>
<proteinExistence type="predicted"/>
<sequence>MNAVKTPTPEEMKEYQRGQKVRNFTKALSNNSEGQMEESVNIAKDCLKFLSKSTTALAPSHTLVMTTPPSHTPVNNPVFSRVQPRRP</sequence>
<evidence type="ECO:0000256" key="1">
    <source>
        <dbReference type="SAM" id="MobiDB-lite"/>
    </source>
</evidence>
<feature type="region of interest" description="Disordered" evidence="1">
    <location>
        <begin position="63"/>
        <end position="87"/>
    </location>
</feature>
<keyword evidence="3" id="KW-1185">Reference proteome</keyword>
<evidence type="ECO:0000313" key="2">
    <source>
        <dbReference type="EMBL" id="KAF5355365.1"/>
    </source>
</evidence>
<feature type="compositionally biased region" description="Polar residues" evidence="1">
    <location>
        <begin position="63"/>
        <end position="78"/>
    </location>
</feature>
<gene>
    <name evidence="2" type="ORF">D9757_013339</name>
</gene>
<dbReference type="EMBL" id="JAACJN010000256">
    <property type="protein sequence ID" value="KAF5355365.1"/>
    <property type="molecule type" value="Genomic_DNA"/>
</dbReference>
<dbReference type="AlphaFoldDB" id="A0A8H5D8B3"/>
<reference evidence="2 3" key="1">
    <citation type="journal article" date="2020" name="ISME J.">
        <title>Uncovering the hidden diversity of litter-decomposition mechanisms in mushroom-forming fungi.</title>
        <authorList>
            <person name="Floudas D."/>
            <person name="Bentzer J."/>
            <person name="Ahren D."/>
            <person name="Johansson T."/>
            <person name="Persson P."/>
            <person name="Tunlid A."/>
        </authorList>
    </citation>
    <scope>NUCLEOTIDE SEQUENCE [LARGE SCALE GENOMIC DNA]</scope>
    <source>
        <strain evidence="2 3">CBS 406.79</strain>
    </source>
</reference>
<comment type="caution">
    <text evidence="2">The sequence shown here is derived from an EMBL/GenBank/DDBJ whole genome shotgun (WGS) entry which is preliminary data.</text>
</comment>